<dbReference type="SUPFAM" id="SSF88798">
    <property type="entry name" value="N-terminal, heterodimerisation domain of RBP7 (RpoE)"/>
    <property type="match status" value="1"/>
</dbReference>
<reference evidence="7" key="1">
    <citation type="submission" date="2025-08" db="UniProtKB">
        <authorList>
            <consortium name="RefSeq"/>
        </authorList>
    </citation>
    <scope>IDENTIFICATION</scope>
</reference>
<keyword evidence="6" id="KW-1185">Reference proteome</keyword>
<dbReference type="AlphaFoldDB" id="A0A6P5TW20"/>
<dbReference type="PANTHER" id="PTHR12709:SF1">
    <property type="entry name" value="DNA-DIRECTED RNA POLYMERASE III SUBUNIT RPC8"/>
    <property type="match status" value="1"/>
</dbReference>
<dbReference type="GeneID" id="110771055"/>
<evidence type="ECO:0000313" key="6">
    <source>
        <dbReference type="Proteomes" id="UP000515124"/>
    </source>
</evidence>
<evidence type="ECO:0000256" key="2">
    <source>
        <dbReference type="ARBA" id="ARBA00022478"/>
    </source>
</evidence>
<dbReference type="KEGG" id="pavi:110771055"/>
<protein>
    <recommendedName>
        <fullName evidence="4">DNA-directed RNA polymerase subunit</fullName>
    </recommendedName>
</protein>
<dbReference type="Gene3D" id="3.30.1490.120">
    <property type="entry name" value="RNA polymerase Rpb7-like, N-terminal domain"/>
    <property type="match status" value="1"/>
</dbReference>
<dbReference type="InterPro" id="IPR045113">
    <property type="entry name" value="Rpb7-like"/>
</dbReference>
<sequence>MESPFDQHPYPFFPLQALSLSLSHPLSLSHSVSLSTALARLCLSQSLVSASVRSSSQSLSQPLSLSLTRSLLVIKGLPLSIFVGLRIDLKAKFFQIGLLVVFISGNQKFWLELILKAKERIGLLAVFISESRTSNIESKCTSVHGTEERERESCYCWKLRLKTTQMFYLSRIEHTLRLPPHLLSLRLEDAVRGELEKLFLDKVIANLGLCISVHTIQSINDGFILPNDGHPTFRVYICLPYSSQFYDYKVLWVNYVLFKFRLF</sequence>
<dbReference type="InterPro" id="IPR005576">
    <property type="entry name" value="Rpb7-like_N"/>
</dbReference>
<dbReference type="Proteomes" id="UP000515124">
    <property type="component" value="Unplaced"/>
</dbReference>
<gene>
    <name evidence="7" type="primary">LOC110771055</name>
</gene>
<dbReference type="GO" id="GO:0005666">
    <property type="term" value="C:RNA polymerase III complex"/>
    <property type="evidence" value="ECO:0007669"/>
    <property type="project" value="TreeGrafter"/>
</dbReference>
<keyword evidence="3 4" id="KW-0804">Transcription</keyword>
<organism evidence="6 7">
    <name type="scientific">Prunus avium</name>
    <name type="common">Cherry</name>
    <name type="synonym">Cerasus avium</name>
    <dbReference type="NCBI Taxonomy" id="42229"/>
    <lineage>
        <taxon>Eukaryota</taxon>
        <taxon>Viridiplantae</taxon>
        <taxon>Streptophyta</taxon>
        <taxon>Embryophyta</taxon>
        <taxon>Tracheophyta</taxon>
        <taxon>Spermatophyta</taxon>
        <taxon>Magnoliopsida</taxon>
        <taxon>eudicotyledons</taxon>
        <taxon>Gunneridae</taxon>
        <taxon>Pentapetalae</taxon>
        <taxon>rosids</taxon>
        <taxon>fabids</taxon>
        <taxon>Rosales</taxon>
        <taxon>Rosaceae</taxon>
        <taxon>Amygdaloideae</taxon>
        <taxon>Amygdaleae</taxon>
        <taxon>Prunus</taxon>
    </lineage>
</organism>
<evidence type="ECO:0000256" key="3">
    <source>
        <dbReference type="ARBA" id="ARBA00023163"/>
    </source>
</evidence>
<keyword evidence="2 4" id="KW-0240">DNA-directed RNA polymerase</keyword>
<evidence type="ECO:0000256" key="1">
    <source>
        <dbReference type="ARBA" id="ARBA00004123"/>
    </source>
</evidence>
<dbReference type="GO" id="GO:0006384">
    <property type="term" value="P:transcription initiation at RNA polymerase III promoter"/>
    <property type="evidence" value="ECO:0007669"/>
    <property type="project" value="TreeGrafter"/>
</dbReference>
<name>A0A6P5TW20_PRUAV</name>
<comment type="function">
    <text evidence="4">DNA-dependent RNA polymerase which catalyzes the transcription of DNA into RNA using the four ribonucleoside triphosphates as substrates.</text>
</comment>
<dbReference type="PANTHER" id="PTHR12709">
    <property type="entry name" value="DNA-DIRECTED RNA POLYMERASE II, III"/>
    <property type="match status" value="1"/>
</dbReference>
<evidence type="ECO:0000259" key="5">
    <source>
        <dbReference type="Pfam" id="PF03876"/>
    </source>
</evidence>
<feature type="domain" description="RNA polymerase Rpb7-like N-terminal" evidence="5">
    <location>
        <begin position="173"/>
        <end position="229"/>
    </location>
</feature>
<dbReference type="InterPro" id="IPR036898">
    <property type="entry name" value="RNA_pol_Rpb7-like_N_sf"/>
</dbReference>
<accession>A0A6P5TW20</accession>
<keyword evidence="4" id="KW-0539">Nucleus</keyword>
<proteinExistence type="predicted"/>
<dbReference type="RefSeq" id="XP_021830979.1">
    <property type="nucleotide sequence ID" value="XM_021975287.1"/>
</dbReference>
<evidence type="ECO:0000313" key="7">
    <source>
        <dbReference type="RefSeq" id="XP_021830979.1"/>
    </source>
</evidence>
<dbReference type="Pfam" id="PF03876">
    <property type="entry name" value="SHS2_Rpb7-N"/>
    <property type="match status" value="1"/>
</dbReference>
<evidence type="ECO:0000256" key="4">
    <source>
        <dbReference type="RuleBase" id="RU369086"/>
    </source>
</evidence>
<comment type="subcellular location">
    <subcellularLocation>
        <location evidence="1 4">Nucleus</location>
    </subcellularLocation>
</comment>